<evidence type="ECO:0000256" key="1">
    <source>
        <dbReference type="SAM" id="MobiDB-lite"/>
    </source>
</evidence>
<protein>
    <submittedName>
        <fullName evidence="5">LepB GTPase-activating domain-containing protein</fullName>
    </submittedName>
</protein>
<sequence>MLTYKGKELTKVEDKKGGKNQGKVDGFYRDPDGLEFFVKKPKDLKELFTELFAGLLLQEFMRRKLIDPIYHASLICAELIQFDDGSYGLIQPKVSFNELYKIIGTGYRDGSDRDPLWEMFCGPQFYLSLTQLRQYYGLAIALMFSLLLGDNSVHSGNVVCLDVVSAVEMLFIQFARIDWGAAFRYFGHKKNNEDLLYPFEYQGWFNLKGYTKGYFLNYLKIKGLFPTIAQQARIFQQKVNETLLVDMISTVLRKLPADLVDSKTKIELANYLCMESFNDISFGEGGNYQQFACDLTGILQDRLKKITVMQDSSAASAQSDLSQITYVESLPTAIALPVNMITPFAEQMNAWLYILFSSDEKSVFDFNSIDRPQLAQQFNSFLDGLLRQVERLKSSADEACFIVPNESITLPYSESNFLRCLFTLTTDLTPHLPSYKENRVPYQQAYWQIAEKVLESGFQAMVTIRVLQNTQNSTEIAKASAIHFLFDALKEYLKVFSDMYPIFLQELEKKLSSMPGVQLARICLNEMEFMNSSSLIGIILKSPILWSLMNKAFEEEDEMLYSENAAAIIQLRQFHEDFNLFLILVRELELISQIETKGGLVKEISRIFANLPQFLQTELATPLNKVQAEFRELHRRHSIELEKKQGKDDSNLSAEKGNTVASHKDSSESTQLSKQKFSSEIGIEDTKRHTNGLFFFSLPESTKFLSPTNESLAQKEALSSVIAS</sequence>
<evidence type="ECO:0000313" key="6">
    <source>
        <dbReference type="Proteomes" id="UP001139721"/>
    </source>
</evidence>
<dbReference type="Pfam" id="PF18172">
    <property type="entry name" value="LepB_GAP_N"/>
    <property type="match status" value="1"/>
</dbReference>
<dbReference type="Gene3D" id="1.20.120.1700">
    <property type="match status" value="1"/>
</dbReference>
<comment type="caution">
    <text evidence="5">The sequence shown here is derived from an EMBL/GenBank/DDBJ whole genome shotgun (WGS) entry which is preliminary data.</text>
</comment>
<organism evidence="5 6">
    <name type="scientific">Legionella maioricensis</name>
    <dbReference type="NCBI Taxonomy" id="2896528"/>
    <lineage>
        <taxon>Bacteria</taxon>
        <taxon>Pseudomonadati</taxon>
        <taxon>Pseudomonadota</taxon>
        <taxon>Gammaproteobacteria</taxon>
        <taxon>Legionellales</taxon>
        <taxon>Legionellaceae</taxon>
        <taxon>Legionella</taxon>
    </lineage>
</organism>
<dbReference type="AlphaFoldDB" id="A0A9X2CZY8"/>
<dbReference type="Proteomes" id="UP001139721">
    <property type="component" value="Unassembled WGS sequence"/>
</dbReference>
<proteinExistence type="predicted"/>
<name>A0A9X2CZY8_9GAMM</name>
<dbReference type="InterPro" id="IPR040519">
    <property type="entry name" value="LepB_N"/>
</dbReference>
<feature type="compositionally biased region" description="Polar residues" evidence="1">
    <location>
        <begin position="668"/>
        <end position="678"/>
    </location>
</feature>
<feature type="domain" description="LepB GAP" evidence="3">
    <location>
        <begin position="507"/>
        <end position="559"/>
    </location>
</feature>
<evidence type="ECO:0000259" key="2">
    <source>
        <dbReference type="Pfam" id="PF18172"/>
    </source>
</evidence>
<evidence type="ECO:0000259" key="3">
    <source>
        <dbReference type="Pfam" id="PF18227"/>
    </source>
</evidence>
<feature type="domain" description="LepB GAP" evidence="2">
    <location>
        <begin position="336"/>
        <end position="501"/>
    </location>
</feature>
<gene>
    <name evidence="5" type="ORF">LOX96_07220</name>
</gene>
<evidence type="ECO:0000259" key="4">
    <source>
        <dbReference type="Pfam" id="PF18640"/>
    </source>
</evidence>
<dbReference type="InterPro" id="IPR041585">
    <property type="entry name" value="LepB_GAP_N"/>
</dbReference>
<evidence type="ECO:0000313" key="5">
    <source>
        <dbReference type="EMBL" id="MCL9683878.1"/>
    </source>
</evidence>
<dbReference type="Gene3D" id="1.25.40.830">
    <property type="match status" value="1"/>
</dbReference>
<dbReference type="EMBL" id="JAJKBJ010000006">
    <property type="protein sequence ID" value="MCL9683878.1"/>
    <property type="molecule type" value="Genomic_DNA"/>
</dbReference>
<feature type="region of interest" description="Disordered" evidence="1">
    <location>
        <begin position="639"/>
        <end position="678"/>
    </location>
</feature>
<feature type="domain" description="LepB N-terminal" evidence="4">
    <location>
        <begin position="126"/>
        <end position="307"/>
    </location>
</feature>
<reference evidence="5" key="1">
    <citation type="submission" date="2021-11" db="EMBL/GenBank/DDBJ databases">
        <title>Legionella maioricencis sp. nov., a new species isolated from hot water samples in Mallorca.</title>
        <authorList>
            <person name="Crespi S."/>
            <person name="Drasar V."/>
            <person name="Salva-Serra F."/>
            <person name="Jaen-Luchoro D."/>
            <person name="Pineiro-Iglesias B."/>
            <person name="Aliaga F."/>
            <person name="Fernandez-Juarez V."/>
            <person name="Coll G."/>
            <person name="Moore E.R.B."/>
            <person name="Bennasar-Figueras A."/>
        </authorList>
    </citation>
    <scope>NUCLEOTIDE SEQUENCE</scope>
    <source>
        <strain evidence="5">HCPI-6</strain>
    </source>
</reference>
<dbReference type="Pfam" id="PF18227">
    <property type="entry name" value="LepB_GAP_C"/>
    <property type="match status" value="1"/>
</dbReference>
<dbReference type="RefSeq" id="WP_250420929.1">
    <property type="nucleotide sequence ID" value="NZ_JAJKBJ010000006.1"/>
</dbReference>
<keyword evidence="6" id="KW-1185">Reference proteome</keyword>
<dbReference type="InterPro" id="IPR040484">
    <property type="entry name" value="LepB_GAP_C"/>
</dbReference>
<feature type="compositionally biased region" description="Basic and acidic residues" evidence="1">
    <location>
        <begin position="639"/>
        <end position="650"/>
    </location>
</feature>
<accession>A0A9X2CZY8</accession>
<dbReference type="Pfam" id="PF18640">
    <property type="entry name" value="LepB_N"/>
    <property type="match status" value="1"/>
</dbReference>